<evidence type="ECO:0000256" key="5">
    <source>
        <dbReference type="HAMAP-Rule" id="MF_00902"/>
    </source>
</evidence>
<comment type="function">
    <text evidence="5">Part of the twin-arginine translocation (Tat) system that transports large folded proteins containing a characteristic twin-arginine motif in their signal peptide across membranes.</text>
</comment>
<comment type="similarity">
    <text evidence="5">Belongs to the TatC family.</text>
</comment>
<dbReference type="PRINTS" id="PR01840">
    <property type="entry name" value="TATCFAMILY"/>
</dbReference>
<dbReference type="HAMAP" id="MF_00902">
    <property type="entry name" value="TatC"/>
    <property type="match status" value="1"/>
</dbReference>
<keyword evidence="3 5" id="KW-1133">Transmembrane helix</keyword>
<gene>
    <name evidence="5" type="primary">tatC</name>
    <name evidence="6" type="ORF">ENJ96_09065</name>
</gene>
<dbReference type="GO" id="GO:0033281">
    <property type="term" value="C:TAT protein transport complex"/>
    <property type="evidence" value="ECO:0007669"/>
    <property type="project" value="UniProtKB-UniRule"/>
</dbReference>
<comment type="subunit">
    <text evidence="5">Forms a complex with TatA.</text>
</comment>
<protein>
    <recommendedName>
        <fullName evidence="5">Sec-independent protein translocase protein TatC</fullName>
    </recommendedName>
</protein>
<keyword evidence="5" id="KW-0811">Translocation</keyword>
<accession>A0A7V5P1N9</accession>
<organism evidence="6">
    <name type="scientific">Thermodesulfatator atlanticus</name>
    <dbReference type="NCBI Taxonomy" id="501497"/>
    <lineage>
        <taxon>Bacteria</taxon>
        <taxon>Pseudomonadati</taxon>
        <taxon>Thermodesulfobacteriota</taxon>
        <taxon>Thermodesulfobacteria</taxon>
        <taxon>Thermodesulfobacteriales</taxon>
        <taxon>Thermodesulfatatoraceae</taxon>
        <taxon>Thermodesulfatator</taxon>
    </lineage>
</organism>
<evidence type="ECO:0000313" key="6">
    <source>
        <dbReference type="EMBL" id="HHI97984.1"/>
    </source>
</evidence>
<reference evidence="6" key="1">
    <citation type="journal article" date="2020" name="mSystems">
        <title>Genome- and Community-Level Interaction Insights into Carbon Utilization and Element Cycling Functions of Hydrothermarchaeota in Hydrothermal Sediment.</title>
        <authorList>
            <person name="Zhou Z."/>
            <person name="Liu Y."/>
            <person name="Xu W."/>
            <person name="Pan J."/>
            <person name="Luo Z.H."/>
            <person name="Li M."/>
        </authorList>
    </citation>
    <scope>NUCLEOTIDE SEQUENCE [LARGE SCALE GENOMIC DNA]</scope>
    <source>
        <strain evidence="6">HyVt-533</strain>
    </source>
</reference>
<dbReference type="InterPro" id="IPR002033">
    <property type="entry name" value="TatC"/>
</dbReference>
<keyword evidence="4 5" id="KW-0472">Membrane</keyword>
<keyword evidence="5" id="KW-0813">Transport</keyword>
<feature type="transmembrane region" description="Helical" evidence="5">
    <location>
        <begin position="66"/>
        <end position="93"/>
    </location>
</feature>
<comment type="caution">
    <text evidence="6">The sequence shown here is derived from an EMBL/GenBank/DDBJ whole genome shotgun (WGS) entry which is preliminary data.</text>
</comment>
<evidence type="ECO:0000256" key="4">
    <source>
        <dbReference type="ARBA" id="ARBA00023136"/>
    </source>
</evidence>
<keyword evidence="5" id="KW-0653">Protein transport</keyword>
<evidence type="ECO:0000256" key="2">
    <source>
        <dbReference type="ARBA" id="ARBA00022692"/>
    </source>
</evidence>
<dbReference type="EMBL" id="DROK01000268">
    <property type="protein sequence ID" value="HHI97984.1"/>
    <property type="molecule type" value="Genomic_DNA"/>
</dbReference>
<feature type="transmembrane region" description="Helical" evidence="5">
    <location>
        <begin position="210"/>
        <end position="230"/>
    </location>
</feature>
<dbReference type="GO" id="GO:0065002">
    <property type="term" value="P:intracellular protein transmembrane transport"/>
    <property type="evidence" value="ECO:0007669"/>
    <property type="project" value="TreeGrafter"/>
</dbReference>
<dbReference type="GO" id="GO:0009977">
    <property type="term" value="F:proton motive force dependent protein transmembrane transporter activity"/>
    <property type="evidence" value="ECO:0007669"/>
    <property type="project" value="TreeGrafter"/>
</dbReference>
<evidence type="ECO:0000256" key="1">
    <source>
        <dbReference type="ARBA" id="ARBA00004141"/>
    </source>
</evidence>
<feature type="transmembrane region" description="Helical" evidence="5">
    <location>
        <begin position="151"/>
        <end position="176"/>
    </location>
</feature>
<dbReference type="PANTHER" id="PTHR30371:SF0">
    <property type="entry name" value="SEC-INDEPENDENT PROTEIN TRANSLOCASE PROTEIN TATC, CHLOROPLASTIC-RELATED"/>
    <property type="match status" value="1"/>
</dbReference>
<dbReference type="Pfam" id="PF00902">
    <property type="entry name" value="TatC"/>
    <property type="match status" value="1"/>
</dbReference>
<dbReference type="GO" id="GO:0043953">
    <property type="term" value="P:protein transport by the Tat complex"/>
    <property type="evidence" value="ECO:0007669"/>
    <property type="project" value="UniProtKB-UniRule"/>
</dbReference>
<feature type="transmembrane region" description="Helical" evidence="5">
    <location>
        <begin position="24"/>
        <end position="46"/>
    </location>
</feature>
<dbReference type="PANTHER" id="PTHR30371">
    <property type="entry name" value="SEC-INDEPENDENT PROTEIN TRANSLOCASE PROTEIN TATC"/>
    <property type="match status" value="1"/>
</dbReference>
<sequence length="236" mass="26232">MAEKSAPASLELLGEALLSIRKRLILAGALFLILTVSFYFFSPRILATVQRHLGQELAFFGVMEPFLALLKIALACAALIMVPYFLWLCWLIISSLFGFRKSTGLLFIFSGMFLFYGGVAFCYLVTLPYGVKFLLSFQKEDIVPTISVGHFVNFVGLFLLAFGIIFELPLIMVTLARAGVLDPRKVSRFRRHAILVITILAAILTPTPDVFNLALMAVPLYLLFEVGLLVSKLATR</sequence>
<dbReference type="Proteomes" id="UP000886101">
    <property type="component" value="Unassembled WGS sequence"/>
</dbReference>
<dbReference type="AlphaFoldDB" id="A0A7V5P1N9"/>
<keyword evidence="5" id="KW-1003">Cell membrane</keyword>
<feature type="transmembrane region" description="Helical" evidence="5">
    <location>
        <begin position="105"/>
        <end position="131"/>
    </location>
</feature>
<name>A0A7V5P1N9_9BACT</name>
<evidence type="ECO:0000256" key="3">
    <source>
        <dbReference type="ARBA" id="ARBA00022989"/>
    </source>
</evidence>
<comment type="subcellular location">
    <subcellularLocation>
        <location evidence="5">Cell membrane</location>
        <topology evidence="5">Multi-pass membrane protein</topology>
    </subcellularLocation>
    <subcellularLocation>
        <location evidence="1">Membrane</location>
        <topology evidence="1">Multi-pass membrane protein</topology>
    </subcellularLocation>
</comment>
<feature type="transmembrane region" description="Helical" evidence="5">
    <location>
        <begin position="188"/>
        <end position="204"/>
    </location>
</feature>
<keyword evidence="2 5" id="KW-0812">Transmembrane</keyword>
<proteinExistence type="inferred from homology"/>